<evidence type="ECO:0000256" key="12">
    <source>
        <dbReference type="RuleBase" id="RU000442"/>
    </source>
</evidence>
<dbReference type="InterPro" id="IPR038256">
    <property type="entry name" value="Pol_alpha_znc_sf"/>
</dbReference>
<keyword evidence="6" id="KW-0479">Metal-binding</keyword>
<dbReference type="FunFam" id="1.10.132.60:FF:000004">
    <property type="entry name" value="DNA polymerase"/>
    <property type="match status" value="1"/>
</dbReference>
<keyword evidence="8" id="KW-0862">Zinc</keyword>
<dbReference type="InterPro" id="IPR023211">
    <property type="entry name" value="DNA_pol_palm_dom_sf"/>
</dbReference>
<dbReference type="Gene3D" id="1.10.132.60">
    <property type="entry name" value="DNA polymerase family B, C-terminal domain"/>
    <property type="match status" value="1"/>
</dbReference>
<dbReference type="SUPFAM" id="SSF56672">
    <property type="entry name" value="DNA/RNA polymerases"/>
    <property type="match status" value="1"/>
</dbReference>
<dbReference type="GO" id="GO:0003697">
    <property type="term" value="F:single-stranded DNA binding"/>
    <property type="evidence" value="ECO:0007669"/>
    <property type="project" value="TreeGrafter"/>
</dbReference>
<dbReference type="Pfam" id="PF00136">
    <property type="entry name" value="DNA_pol_B"/>
    <property type="match status" value="1"/>
</dbReference>
<protein>
    <recommendedName>
        <fullName evidence="12">DNA polymerase</fullName>
        <ecNumber evidence="12">2.7.7.7</ecNumber>
    </recommendedName>
</protein>
<dbReference type="InterPro" id="IPR045846">
    <property type="entry name" value="POLBc_alpha"/>
</dbReference>
<proteinExistence type="inferred from homology"/>
<evidence type="ECO:0000256" key="4">
    <source>
        <dbReference type="ARBA" id="ARBA00022695"/>
    </source>
</evidence>
<dbReference type="GO" id="GO:0005658">
    <property type="term" value="C:alpha DNA polymerase:primase complex"/>
    <property type="evidence" value="ECO:0007669"/>
    <property type="project" value="TreeGrafter"/>
</dbReference>
<dbReference type="InterPro" id="IPR042087">
    <property type="entry name" value="DNA_pol_B_thumb"/>
</dbReference>
<evidence type="ECO:0000259" key="16">
    <source>
        <dbReference type="Pfam" id="PF08996"/>
    </source>
</evidence>
<dbReference type="PRINTS" id="PR00106">
    <property type="entry name" value="DNAPOLB"/>
</dbReference>
<dbReference type="GO" id="GO:0006273">
    <property type="term" value="P:lagging strand elongation"/>
    <property type="evidence" value="ECO:0007669"/>
    <property type="project" value="TreeGrafter"/>
</dbReference>
<dbReference type="Gene3D" id="3.30.420.10">
    <property type="entry name" value="Ribonuclease H-like superfamily/Ribonuclease H"/>
    <property type="match status" value="1"/>
</dbReference>
<feature type="domain" description="Zinc finger DNA-directed DNA polymerase family B alpha" evidence="16">
    <location>
        <begin position="750"/>
        <end position="928"/>
    </location>
</feature>
<evidence type="ECO:0000259" key="15">
    <source>
        <dbReference type="Pfam" id="PF03104"/>
    </source>
</evidence>
<evidence type="ECO:0000256" key="13">
    <source>
        <dbReference type="SAM" id="MobiDB-lite"/>
    </source>
</evidence>
<keyword evidence="17" id="KW-1185">Reference proteome</keyword>
<evidence type="ECO:0000256" key="8">
    <source>
        <dbReference type="ARBA" id="ARBA00022833"/>
    </source>
</evidence>
<dbReference type="NCBIfam" id="TIGR00592">
    <property type="entry name" value="pol2"/>
    <property type="match status" value="1"/>
</dbReference>
<dbReference type="WBParaSite" id="PSU_v2.g7470.t1">
    <property type="protein sequence ID" value="PSU_v2.g7470.t1"/>
    <property type="gene ID" value="PSU_v2.g7470"/>
</dbReference>
<feature type="domain" description="DNA-directed DNA polymerase family B exonuclease" evidence="15">
    <location>
        <begin position="7"/>
        <end position="182"/>
    </location>
</feature>
<dbReference type="SUPFAM" id="SSF53098">
    <property type="entry name" value="Ribonuclease H-like"/>
    <property type="match status" value="1"/>
</dbReference>
<dbReference type="GO" id="GO:0008270">
    <property type="term" value="F:zinc ion binding"/>
    <property type="evidence" value="ECO:0007669"/>
    <property type="project" value="UniProtKB-KW"/>
</dbReference>
<comment type="subcellular location">
    <subcellularLocation>
        <location evidence="1">Nucleus</location>
    </subcellularLocation>
</comment>
<dbReference type="GO" id="GO:0006272">
    <property type="term" value="P:leading strand elongation"/>
    <property type="evidence" value="ECO:0007669"/>
    <property type="project" value="TreeGrafter"/>
</dbReference>
<evidence type="ECO:0000256" key="9">
    <source>
        <dbReference type="ARBA" id="ARBA00022932"/>
    </source>
</evidence>
<dbReference type="Gene3D" id="1.10.287.690">
    <property type="entry name" value="Helix hairpin bin"/>
    <property type="match status" value="1"/>
</dbReference>
<dbReference type="InterPro" id="IPR006172">
    <property type="entry name" value="DNA-dir_DNA_pol_B"/>
</dbReference>
<dbReference type="Proteomes" id="UP000887577">
    <property type="component" value="Unplaced"/>
</dbReference>
<reference evidence="18" key="1">
    <citation type="submission" date="2022-11" db="UniProtKB">
        <authorList>
            <consortium name="WormBaseParasite"/>
        </authorList>
    </citation>
    <scope>IDENTIFICATION</scope>
</reference>
<evidence type="ECO:0000256" key="7">
    <source>
        <dbReference type="ARBA" id="ARBA00022771"/>
    </source>
</evidence>
<dbReference type="CDD" id="cd05532">
    <property type="entry name" value="POLBc_alpha"/>
    <property type="match status" value="1"/>
</dbReference>
<keyword evidence="7" id="KW-0863">Zinc-finger</keyword>
<dbReference type="InterPro" id="IPR017964">
    <property type="entry name" value="DNA-dir_DNA_pol_B_CS"/>
</dbReference>
<evidence type="ECO:0000313" key="18">
    <source>
        <dbReference type="WBParaSite" id="PSU_v2.g7470.t1"/>
    </source>
</evidence>
<keyword evidence="10 12" id="KW-0238">DNA-binding</keyword>
<dbReference type="GO" id="GO:0003682">
    <property type="term" value="F:chromatin binding"/>
    <property type="evidence" value="ECO:0007669"/>
    <property type="project" value="TreeGrafter"/>
</dbReference>
<dbReference type="InterPro" id="IPR036397">
    <property type="entry name" value="RNaseH_sf"/>
</dbReference>
<dbReference type="Gene3D" id="1.10.3200.20">
    <property type="entry name" value="DNA Polymerase alpha, zinc finger"/>
    <property type="match status" value="1"/>
</dbReference>
<dbReference type="EC" id="2.7.7.7" evidence="12"/>
<dbReference type="InterPro" id="IPR015088">
    <property type="entry name" value="Znf_DNA-dir_DNA_pol_B_alpha"/>
</dbReference>
<keyword evidence="4 12" id="KW-0548">Nucleotidyltransferase</keyword>
<dbReference type="PROSITE" id="PS00116">
    <property type="entry name" value="DNA_POLYMERASE_B"/>
    <property type="match status" value="1"/>
</dbReference>
<dbReference type="InterPro" id="IPR006133">
    <property type="entry name" value="DNA-dir_DNA_pol_B_exonuc"/>
</dbReference>
<dbReference type="InterPro" id="IPR043502">
    <property type="entry name" value="DNA/RNA_pol_sf"/>
</dbReference>
<keyword evidence="3 12" id="KW-0808">Transferase</keyword>
<dbReference type="InterPro" id="IPR012337">
    <property type="entry name" value="RNaseH-like_sf"/>
</dbReference>
<organism evidence="17 18">
    <name type="scientific">Panagrolaimus superbus</name>
    <dbReference type="NCBI Taxonomy" id="310955"/>
    <lineage>
        <taxon>Eukaryota</taxon>
        <taxon>Metazoa</taxon>
        <taxon>Ecdysozoa</taxon>
        <taxon>Nematoda</taxon>
        <taxon>Chromadorea</taxon>
        <taxon>Rhabditida</taxon>
        <taxon>Tylenchina</taxon>
        <taxon>Panagrolaimomorpha</taxon>
        <taxon>Panagrolaimoidea</taxon>
        <taxon>Panagrolaimidae</taxon>
        <taxon>Panagrolaimus</taxon>
    </lineage>
</organism>
<evidence type="ECO:0000256" key="5">
    <source>
        <dbReference type="ARBA" id="ARBA00022705"/>
    </source>
</evidence>
<evidence type="ECO:0000256" key="3">
    <source>
        <dbReference type="ARBA" id="ARBA00022679"/>
    </source>
</evidence>
<comment type="similarity">
    <text evidence="2 12">Belongs to the DNA polymerase type-B family.</text>
</comment>
<dbReference type="GO" id="GO:1902975">
    <property type="term" value="P:mitotic DNA replication initiation"/>
    <property type="evidence" value="ECO:0007669"/>
    <property type="project" value="InterPro"/>
</dbReference>
<dbReference type="GO" id="GO:0003887">
    <property type="term" value="F:DNA-directed DNA polymerase activity"/>
    <property type="evidence" value="ECO:0007669"/>
    <property type="project" value="UniProtKB-KW"/>
</dbReference>
<feature type="compositionally biased region" description="Low complexity" evidence="13">
    <location>
        <begin position="313"/>
        <end position="323"/>
    </location>
</feature>
<evidence type="ECO:0000313" key="17">
    <source>
        <dbReference type="Proteomes" id="UP000887577"/>
    </source>
</evidence>
<evidence type="ECO:0000256" key="2">
    <source>
        <dbReference type="ARBA" id="ARBA00005755"/>
    </source>
</evidence>
<accession>A0A914Z6D6</accession>
<dbReference type="PANTHER" id="PTHR45861:SF1">
    <property type="entry name" value="DNA POLYMERASE ALPHA CATALYTIC SUBUNIT"/>
    <property type="match status" value="1"/>
</dbReference>
<evidence type="ECO:0000256" key="1">
    <source>
        <dbReference type="ARBA" id="ARBA00004123"/>
    </source>
</evidence>
<dbReference type="Pfam" id="PF03104">
    <property type="entry name" value="DNA_pol_B_exo1"/>
    <property type="match status" value="1"/>
</dbReference>
<dbReference type="GO" id="GO:0000166">
    <property type="term" value="F:nucleotide binding"/>
    <property type="evidence" value="ECO:0007669"/>
    <property type="project" value="InterPro"/>
</dbReference>
<name>A0A914Z6D6_9BILA</name>
<dbReference type="Gene3D" id="3.90.1600.10">
    <property type="entry name" value="Palm domain of DNA polymerase"/>
    <property type="match status" value="1"/>
</dbReference>
<evidence type="ECO:0000256" key="10">
    <source>
        <dbReference type="ARBA" id="ARBA00023125"/>
    </source>
</evidence>
<dbReference type="Pfam" id="PF08996">
    <property type="entry name" value="zf-DNA_Pol"/>
    <property type="match status" value="1"/>
</dbReference>
<evidence type="ECO:0000259" key="14">
    <source>
        <dbReference type="Pfam" id="PF00136"/>
    </source>
</evidence>
<keyword evidence="5 12" id="KW-0235">DNA replication</keyword>
<feature type="domain" description="DNA-directed DNA polymerase family B multifunctional" evidence="14">
    <location>
        <begin position="257"/>
        <end position="707"/>
    </location>
</feature>
<dbReference type="SMART" id="SM00486">
    <property type="entry name" value="POLBc"/>
    <property type="match status" value="1"/>
</dbReference>
<dbReference type="GO" id="GO:0003688">
    <property type="term" value="F:DNA replication origin binding"/>
    <property type="evidence" value="ECO:0007669"/>
    <property type="project" value="TreeGrafter"/>
</dbReference>
<keyword evidence="9 12" id="KW-0239">DNA-directed DNA polymerase</keyword>
<comment type="catalytic activity">
    <reaction evidence="12">
        <text>DNA(n) + a 2'-deoxyribonucleoside 5'-triphosphate = DNA(n+1) + diphosphate</text>
        <dbReference type="Rhea" id="RHEA:22508"/>
        <dbReference type="Rhea" id="RHEA-COMP:17339"/>
        <dbReference type="Rhea" id="RHEA-COMP:17340"/>
        <dbReference type="ChEBI" id="CHEBI:33019"/>
        <dbReference type="ChEBI" id="CHEBI:61560"/>
        <dbReference type="ChEBI" id="CHEBI:173112"/>
        <dbReference type="EC" id="2.7.7.7"/>
    </reaction>
</comment>
<sequence length="934" mass="106960">MQHTPLPPCKMMALNIITVACPKTNKPHIVLITVLRSAAYYLDRRTSTKWDQKITYIAPPPGATFPIQFQQDIEKRKAQIEKCPNEKSMLQKFLGAVKMYDPDVVLGHDIAAQMSILRERLEDNKLVTVNWSFMGRLKRKENLKHAPQNKHFRWSWTAGRLYLDSKAAAMELVHSQSYDLDELVAKVLTPIEPNAKRLPIDTEMISRVFYENGGKTEPVFNLIQWSFYDAFFSHEILAQLNAMQLFLQITQIVGGVLSRTLLGGRAERNEYLLLHAFFRDGFVAPDRVTFKQKTKQVKPDANVINKNGGEETQPQQQQPSSKKAQYTGGLVLEPKKGLYETFIVLLDFNSLYPSIIQEFNICFTTVKLEQTKEANESDLPPIPDSSIEAGILPKEIAKLVHTRRDIKNEMKRLNDKHCERYKQYDIRQLGLKLTANSMYGCLGFEGSRFCAKTLAAMITSKGREILESTRNLVESKGYSVIYGDTDSIMVNTNSINLAEAKQIGYTIKALINKSYKQLTLDIDGVYKRLLLLKKKKYAGLAIDLSNGLKVSKELKGLDIVRRDWSFLAREIGDKVVDIILQSNGRDEMVEEIRKTLSDVKEGIEQRTIPLEKFEILKKLTHRPEDYRDAKSQPHVLVALRLNQTRNANLRQNDIVKYIICDDGSGQAATQRAYARIEIETNSELKIDSSYYLAHQIHPVVSRLCEPIEEMDACQVAEALGLDGTHYRRRLIEQIDDDANDENSAPGIIFNFNACDGLPIQCPSCKHVDIHRSPILDDKRPSLAECSSCHYNLLSDPIKVELQIIDFLQKNCKKYSECKYVCDDVVCGFELDFPPVFKNEFGFPCTECSHGFFKPNYTLKRLFDQQNFVLKIVNFDEWESKEATKEQKEAINAYSKIVNYRFNSKDWTKRVSKFINENPYNCVDLSFVFAPMKIF</sequence>
<dbReference type="PANTHER" id="PTHR45861">
    <property type="entry name" value="DNA POLYMERASE ALPHA CATALYTIC SUBUNIT"/>
    <property type="match status" value="1"/>
</dbReference>
<feature type="region of interest" description="Disordered" evidence="13">
    <location>
        <begin position="299"/>
        <end position="326"/>
    </location>
</feature>
<dbReference type="AlphaFoldDB" id="A0A914Z6D6"/>
<evidence type="ECO:0000256" key="6">
    <source>
        <dbReference type="ARBA" id="ARBA00022723"/>
    </source>
</evidence>
<keyword evidence="11" id="KW-0539">Nucleus</keyword>
<dbReference type="InterPro" id="IPR006134">
    <property type="entry name" value="DNA-dir_DNA_pol_B_multi_dom"/>
</dbReference>
<evidence type="ECO:0000256" key="11">
    <source>
        <dbReference type="ARBA" id="ARBA00023242"/>
    </source>
</evidence>